<dbReference type="EMBL" id="PDKN01000004">
    <property type="protein sequence ID" value="RXJ57666.1"/>
    <property type="molecule type" value="Genomic_DNA"/>
</dbReference>
<dbReference type="AlphaFoldDB" id="A0A4Q0XSF2"/>
<dbReference type="Pfam" id="PF00106">
    <property type="entry name" value="adh_short"/>
    <property type="match status" value="1"/>
</dbReference>
<name>A0A4Q0XSF2_9BACT</name>
<comment type="caution">
    <text evidence="3">The sequence shown here is derived from an EMBL/GenBank/DDBJ whole genome shotgun (WGS) entry which is preliminary data.</text>
</comment>
<evidence type="ECO:0000256" key="1">
    <source>
        <dbReference type="ARBA" id="ARBA00006484"/>
    </source>
</evidence>
<dbReference type="PANTHER" id="PTHR42879:SF2">
    <property type="entry name" value="3-OXOACYL-[ACYL-CARRIER-PROTEIN] REDUCTASE FABG"/>
    <property type="match status" value="1"/>
</dbReference>
<dbReference type="InterPro" id="IPR002347">
    <property type="entry name" value="SDR_fam"/>
</dbReference>
<keyword evidence="4" id="KW-1185">Reference proteome</keyword>
<dbReference type="InterPro" id="IPR036291">
    <property type="entry name" value="NAD(P)-bd_dom_sf"/>
</dbReference>
<dbReference type="Gene3D" id="3.40.50.720">
    <property type="entry name" value="NAD(P)-binding Rossmann-like Domain"/>
    <property type="match status" value="1"/>
</dbReference>
<sequence length="211" mass="23509">MKKALVTGYSSGIGKAICETLEKNGYEILKLQCRLQQSCNLEEEVKTLLKDHDLDVLVNCAGVGVFAPHEEISVAKIKELIDVNLTAPLILSNLCLRSLKKTKGHIINIASVEATRHSKFSALYTATKSGLRNFSLSLFEELRRADVKVTSINPDLTKTNFFDELQFEPSSKENTHLLAEDIAKAVLDVLQFNGVITELTVRPQRLEIIKK</sequence>
<evidence type="ECO:0000256" key="2">
    <source>
        <dbReference type="RuleBase" id="RU000363"/>
    </source>
</evidence>
<comment type="similarity">
    <text evidence="1 2">Belongs to the short-chain dehydrogenases/reductases (SDR) family.</text>
</comment>
<proteinExistence type="inferred from homology"/>
<dbReference type="PRINTS" id="PR00081">
    <property type="entry name" value="GDHRDH"/>
</dbReference>
<evidence type="ECO:0000313" key="3">
    <source>
        <dbReference type="EMBL" id="RXJ57666.1"/>
    </source>
</evidence>
<evidence type="ECO:0000313" key="4">
    <source>
        <dbReference type="Proteomes" id="UP000290657"/>
    </source>
</evidence>
<dbReference type="PRINTS" id="PR00080">
    <property type="entry name" value="SDRFAMILY"/>
</dbReference>
<organism evidence="3 4">
    <name type="scientific">Candidatus Marinarcus aquaticus</name>
    <dbReference type="NCBI Taxonomy" id="2044504"/>
    <lineage>
        <taxon>Bacteria</taxon>
        <taxon>Pseudomonadati</taxon>
        <taxon>Campylobacterota</taxon>
        <taxon>Epsilonproteobacteria</taxon>
        <taxon>Campylobacterales</taxon>
        <taxon>Arcobacteraceae</taxon>
        <taxon>Candidatus Marinarcus</taxon>
    </lineage>
</organism>
<dbReference type="PANTHER" id="PTHR42879">
    <property type="entry name" value="3-OXOACYL-(ACYL-CARRIER-PROTEIN) REDUCTASE"/>
    <property type="match status" value="1"/>
</dbReference>
<dbReference type="SUPFAM" id="SSF51735">
    <property type="entry name" value="NAD(P)-binding Rossmann-fold domains"/>
    <property type="match status" value="1"/>
</dbReference>
<dbReference type="OrthoDB" id="9793825at2"/>
<dbReference type="Proteomes" id="UP000290657">
    <property type="component" value="Unassembled WGS sequence"/>
</dbReference>
<reference evidence="3 4" key="1">
    <citation type="submission" date="2017-10" db="EMBL/GenBank/DDBJ databases">
        <title>Genomics of the genus Arcobacter.</title>
        <authorList>
            <person name="Perez-Cataluna A."/>
            <person name="Figueras M.J."/>
        </authorList>
    </citation>
    <scope>NUCLEOTIDE SEQUENCE [LARGE SCALE GENOMIC DNA]</scope>
    <source>
        <strain evidence="3 4">CECT 8987</strain>
    </source>
</reference>
<protein>
    <submittedName>
        <fullName evidence="3">Short-chain dehydrogenase</fullName>
    </submittedName>
</protein>
<dbReference type="InterPro" id="IPR050259">
    <property type="entry name" value="SDR"/>
</dbReference>
<gene>
    <name evidence="3" type="ORF">CRV04_07600</name>
</gene>
<dbReference type="CDD" id="cd05233">
    <property type="entry name" value="SDR_c"/>
    <property type="match status" value="1"/>
</dbReference>
<accession>A0A4Q0XSF2</accession>
<dbReference type="RefSeq" id="WP_128996238.1">
    <property type="nucleotide sequence ID" value="NZ_PDKN01000004.1"/>
</dbReference>